<dbReference type="AlphaFoldDB" id="A0A1N6FK31"/>
<dbReference type="InterPro" id="IPR012910">
    <property type="entry name" value="Plug_dom"/>
</dbReference>
<evidence type="ECO:0000256" key="5">
    <source>
        <dbReference type="ARBA" id="ARBA00022729"/>
    </source>
</evidence>
<dbReference type="PANTHER" id="PTHR30069:SF29">
    <property type="entry name" value="HEMOGLOBIN AND HEMOGLOBIN-HAPTOGLOBIN-BINDING PROTEIN 1-RELATED"/>
    <property type="match status" value="1"/>
</dbReference>
<organism evidence="10 11">
    <name type="scientific">Algoriphagus halophilus</name>
    <dbReference type="NCBI Taxonomy" id="226505"/>
    <lineage>
        <taxon>Bacteria</taxon>
        <taxon>Pseudomonadati</taxon>
        <taxon>Bacteroidota</taxon>
        <taxon>Cytophagia</taxon>
        <taxon>Cytophagales</taxon>
        <taxon>Cyclobacteriaceae</taxon>
        <taxon>Algoriphagus</taxon>
    </lineage>
</organism>
<sequence>MITFPKISLGKFGALILFAILLSSIGFSQQNTAKLTGNIQEKSTGNPLGFASIAIYSPKDSLVAGGISEENGKFSIELPNGKFYALVEFMGFESYQSEMLTFSRENNKIDLGTIELESTAGDLDEVVVQGEKTLMELSLDKRVFNVGKDLANAGGTANDILMNLPSVSVDPEGNVRLRGSSNVRILIDGKPSGLVSFKGGAGLRQLQANMVERVEVITNPSARYEAEGMAGVINIVLKKDNNQGFNGSFEVIVGTPLNLGFSTNLNYRKNRINWFINYSLARRHQPNVNELYQEVYNEDGTTSILSQNNAGILKGFNNNIRGGLDYYFNEKSILTASYLWRRSDARRITDIRYEDYLNNFDTYLGYSLRQQDETEAEPNSEVIVSYKKSFEQKGHELTTAFTYLNYWERSDQKFTESAYTPDDQLIPGSDLLQTSLNDEYENQYLLQLDYVKPFAKEGKFETGLRTSFREMENDFVVSEENESGELIPLPGLDNIFLYNENILAAYGILGNKTGKWSYQGGLRVEHTDVETILVETNERNPRKYTNLFPSAHLTYNITSENAFQLSYSRRVRRPVYNDLSPYVTFSDQRNFFSGNPDLNPEFTDAFELGHIKYFEKGTLFSTVYFRNTTDKIERIRTVNDDGFSVTAPYNLTGEKSFGVEFSSDYRVNEWWKLDLNLNFFHADIDGSNIEADFQAKTYSWLLRQTSRFTLSNGLDIQVRANYDARQKTAQGIRKGIFFMDLSASKSIFGERGNLILTANDIFNSRRNRYIIEGENFFTEGNSQFIRRQINLTMSYRLRQ</sequence>
<dbReference type="PANTHER" id="PTHR30069">
    <property type="entry name" value="TONB-DEPENDENT OUTER MEMBRANE RECEPTOR"/>
    <property type="match status" value="1"/>
</dbReference>
<dbReference type="InterPro" id="IPR041700">
    <property type="entry name" value="OMP_b-brl_3"/>
</dbReference>
<proteinExistence type="predicted"/>
<evidence type="ECO:0000256" key="3">
    <source>
        <dbReference type="ARBA" id="ARBA00022452"/>
    </source>
</evidence>
<reference evidence="11" key="1">
    <citation type="submission" date="2016-11" db="EMBL/GenBank/DDBJ databases">
        <authorList>
            <person name="Varghese N."/>
            <person name="Submissions S."/>
        </authorList>
    </citation>
    <scope>NUCLEOTIDE SEQUENCE [LARGE SCALE GENOMIC DNA]</scope>
    <source>
        <strain evidence="11">DSM 15292</strain>
    </source>
</reference>
<evidence type="ECO:0000313" key="10">
    <source>
        <dbReference type="EMBL" id="SIN95618.1"/>
    </source>
</evidence>
<dbReference type="SUPFAM" id="SSF56935">
    <property type="entry name" value="Porins"/>
    <property type="match status" value="1"/>
</dbReference>
<dbReference type="InterPro" id="IPR037066">
    <property type="entry name" value="Plug_dom_sf"/>
</dbReference>
<dbReference type="SUPFAM" id="SSF49464">
    <property type="entry name" value="Carboxypeptidase regulatory domain-like"/>
    <property type="match status" value="1"/>
</dbReference>
<feature type="domain" description="Outer membrane protein beta-barrel" evidence="9">
    <location>
        <begin position="388"/>
        <end position="795"/>
    </location>
</feature>
<feature type="domain" description="TonB-dependent receptor plug" evidence="8">
    <location>
        <begin position="154"/>
        <end position="232"/>
    </location>
</feature>
<evidence type="ECO:0000256" key="6">
    <source>
        <dbReference type="ARBA" id="ARBA00023136"/>
    </source>
</evidence>
<evidence type="ECO:0000256" key="2">
    <source>
        <dbReference type="ARBA" id="ARBA00022448"/>
    </source>
</evidence>
<comment type="subcellular location">
    <subcellularLocation>
        <location evidence="1">Cell outer membrane</location>
        <topology evidence="1">Multi-pass membrane protein</topology>
    </subcellularLocation>
</comment>
<keyword evidence="11" id="KW-1185">Reference proteome</keyword>
<dbReference type="STRING" id="226505.SAMN05444394_2505"/>
<gene>
    <name evidence="10" type="ORF">SAMN05444394_2505</name>
</gene>
<evidence type="ECO:0000256" key="4">
    <source>
        <dbReference type="ARBA" id="ARBA00022692"/>
    </source>
</evidence>
<protein>
    <submittedName>
        <fullName evidence="10">Outer membrane receptor proteins, mostly Fe transport</fullName>
    </submittedName>
</protein>
<dbReference type="GO" id="GO:0044718">
    <property type="term" value="P:siderophore transmembrane transport"/>
    <property type="evidence" value="ECO:0007669"/>
    <property type="project" value="TreeGrafter"/>
</dbReference>
<evidence type="ECO:0000259" key="9">
    <source>
        <dbReference type="Pfam" id="PF14905"/>
    </source>
</evidence>
<dbReference type="EMBL" id="FSRC01000002">
    <property type="protein sequence ID" value="SIN95618.1"/>
    <property type="molecule type" value="Genomic_DNA"/>
</dbReference>
<keyword evidence="5" id="KW-0732">Signal</keyword>
<dbReference type="Proteomes" id="UP000185221">
    <property type="component" value="Unassembled WGS sequence"/>
</dbReference>
<evidence type="ECO:0000259" key="8">
    <source>
        <dbReference type="Pfam" id="PF07715"/>
    </source>
</evidence>
<dbReference type="InterPro" id="IPR008969">
    <property type="entry name" value="CarboxyPept-like_regulatory"/>
</dbReference>
<dbReference type="InterPro" id="IPR036942">
    <property type="entry name" value="Beta-barrel_TonB_sf"/>
</dbReference>
<keyword evidence="7" id="KW-0998">Cell outer membrane</keyword>
<keyword evidence="2" id="KW-0813">Transport</keyword>
<keyword evidence="3" id="KW-1134">Transmembrane beta strand</keyword>
<evidence type="ECO:0000256" key="7">
    <source>
        <dbReference type="ARBA" id="ARBA00023237"/>
    </source>
</evidence>
<dbReference type="Gene3D" id="2.170.130.10">
    <property type="entry name" value="TonB-dependent receptor, plug domain"/>
    <property type="match status" value="1"/>
</dbReference>
<keyword evidence="4" id="KW-0812">Transmembrane</keyword>
<dbReference type="Gene3D" id="2.40.170.20">
    <property type="entry name" value="TonB-dependent receptor, beta-barrel domain"/>
    <property type="match status" value="1"/>
</dbReference>
<evidence type="ECO:0000256" key="1">
    <source>
        <dbReference type="ARBA" id="ARBA00004571"/>
    </source>
</evidence>
<accession>A0A1N6FK31</accession>
<dbReference type="InterPro" id="IPR039426">
    <property type="entry name" value="TonB-dep_rcpt-like"/>
</dbReference>
<dbReference type="GO" id="GO:0015344">
    <property type="term" value="F:siderophore uptake transmembrane transporter activity"/>
    <property type="evidence" value="ECO:0007669"/>
    <property type="project" value="TreeGrafter"/>
</dbReference>
<dbReference type="Pfam" id="PF14905">
    <property type="entry name" value="OMP_b-brl_3"/>
    <property type="match status" value="1"/>
</dbReference>
<dbReference type="GO" id="GO:0009279">
    <property type="term" value="C:cell outer membrane"/>
    <property type="evidence" value="ECO:0007669"/>
    <property type="project" value="UniProtKB-SubCell"/>
</dbReference>
<dbReference type="Pfam" id="PF13715">
    <property type="entry name" value="CarbopepD_reg_2"/>
    <property type="match status" value="1"/>
</dbReference>
<evidence type="ECO:0000313" key="11">
    <source>
        <dbReference type="Proteomes" id="UP000185221"/>
    </source>
</evidence>
<dbReference type="Pfam" id="PF07715">
    <property type="entry name" value="Plug"/>
    <property type="match status" value="1"/>
</dbReference>
<dbReference type="RefSeq" id="WP_074225338.1">
    <property type="nucleotide sequence ID" value="NZ_FSRC01000002.1"/>
</dbReference>
<dbReference type="OrthoDB" id="972646at2"/>
<keyword evidence="6" id="KW-0472">Membrane</keyword>
<keyword evidence="10" id="KW-0675">Receptor</keyword>
<name>A0A1N6FK31_9BACT</name>